<dbReference type="Proteomes" id="UP000028582">
    <property type="component" value="Unassembled WGS sequence"/>
</dbReference>
<reference evidence="1 2" key="1">
    <citation type="submission" date="2013-11" db="EMBL/GenBank/DDBJ databases">
        <title>The Genome Sequence of Phytophthora parasitica P1976.</title>
        <authorList>
            <consortium name="The Broad Institute Genomics Platform"/>
            <person name="Russ C."/>
            <person name="Tyler B."/>
            <person name="Panabieres F."/>
            <person name="Shan W."/>
            <person name="Tripathy S."/>
            <person name="Grunwald N."/>
            <person name="Machado M."/>
            <person name="Johnson C.S."/>
            <person name="Walker B."/>
            <person name="Young S."/>
            <person name="Zeng Q."/>
            <person name="Gargeya S."/>
            <person name="Fitzgerald M."/>
            <person name="Haas B."/>
            <person name="Abouelleil A."/>
            <person name="Allen A.W."/>
            <person name="Alvarado L."/>
            <person name="Arachchi H.M."/>
            <person name="Berlin A.M."/>
            <person name="Chapman S.B."/>
            <person name="Gainer-Dewar J."/>
            <person name="Goldberg J."/>
            <person name="Griggs A."/>
            <person name="Gujja S."/>
            <person name="Hansen M."/>
            <person name="Howarth C."/>
            <person name="Imamovic A."/>
            <person name="Ireland A."/>
            <person name="Larimer J."/>
            <person name="McCowan C."/>
            <person name="Murphy C."/>
            <person name="Pearson M."/>
            <person name="Poon T.W."/>
            <person name="Priest M."/>
            <person name="Roberts A."/>
            <person name="Saif S."/>
            <person name="Shea T."/>
            <person name="Sisk P."/>
            <person name="Sykes S."/>
            <person name="Wortman J."/>
            <person name="Nusbaum C."/>
            <person name="Birren B."/>
        </authorList>
    </citation>
    <scope>NUCLEOTIDE SEQUENCE [LARGE SCALE GENOMIC DNA]</scope>
    <source>
        <strain evidence="1 2">P1976</strain>
    </source>
</reference>
<evidence type="ECO:0000313" key="2">
    <source>
        <dbReference type="Proteomes" id="UP000028582"/>
    </source>
</evidence>
<gene>
    <name evidence="1" type="ORF">F444_03104</name>
</gene>
<dbReference type="EMBL" id="ANJA01000636">
    <property type="protein sequence ID" value="ETO82798.1"/>
    <property type="molecule type" value="Genomic_DNA"/>
</dbReference>
<dbReference type="AlphaFoldDB" id="A0A081AV87"/>
<protein>
    <submittedName>
        <fullName evidence="1">Uncharacterized protein</fullName>
    </submittedName>
</protein>
<name>A0A081AV87_PHYNI</name>
<evidence type="ECO:0000313" key="1">
    <source>
        <dbReference type="EMBL" id="ETO82798.1"/>
    </source>
</evidence>
<proteinExistence type="predicted"/>
<organism evidence="1 2">
    <name type="scientific">Phytophthora nicotianae P1976</name>
    <dbReference type="NCBI Taxonomy" id="1317066"/>
    <lineage>
        <taxon>Eukaryota</taxon>
        <taxon>Sar</taxon>
        <taxon>Stramenopiles</taxon>
        <taxon>Oomycota</taxon>
        <taxon>Peronosporomycetes</taxon>
        <taxon>Peronosporales</taxon>
        <taxon>Peronosporaceae</taxon>
        <taxon>Phytophthora</taxon>
    </lineage>
</organism>
<sequence length="225" mass="25894">MGRSSLDQCFYSFFKRFGAPFTEAPASAHRSPNQCSGSSCNYVDYCLAKLQTDRIALFVAEKEECGEGEKAAIVAGGFAAKSLSNSQITYRMVRYRKMDLERKVKFHEQVLGKCWLSEQRGEMADENTRSRSTRRIVAYTRVINDVVRVFKWACLARDHGWHDGRWYQPGVSCYHYDKKWRRRKHISCEYLIDSHENAELNSTDTCIKTKFAPQAGQMTSTTHAE</sequence>
<accession>A0A081AV87</accession>
<comment type="caution">
    <text evidence="1">The sequence shown here is derived from an EMBL/GenBank/DDBJ whole genome shotgun (WGS) entry which is preliminary data.</text>
</comment>